<accession>A0A927JA94</accession>
<dbReference type="Pfam" id="PF13374">
    <property type="entry name" value="TPR_10"/>
    <property type="match status" value="3"/>
</dbReference>
<feature type="domain" description="ORC1/DEAH AAA+ ATPase" evidence="1">
    <location>
        <begin position="250"/>
        <end position="372"/>
    </location>
</feature>
<dbReference type="InterPro" id="IPR011990">
    <property type="entry name" value="TPR-like_helical_dom_sf"/>
</dbReference>
<sequence length="969" mass="101225">MMRGDPEAPASDGKRHALVLAMAGGIDPGVPGRALELRRALLSTGVWQDSAGPEGIALAPGVASSRALIDRAFAAAHSDGATLLLGIISDDVKAEDATVLLGPGGLDLGACVRELREHYRGIDGLVLLLDLPIMLPPGWTSALGASALGGGRIEVVVGNGLAAEVARIAATGIGSAASCITASDIRAAASGQGLPAATRDPSLWVLPNQARAHDATAGSARATLIDARLAGIVLSPAQQRAAENAIEARDHRLVTITGAPGCGKSTVLAALTRPDQVAPIDHCSPRHVAAIVLIHAWHSVEEIAAEIATQLHARIPGLEPRPVNGTVPAMATERLLENPLAECATAWRRPILVILDGIDHLPPPEMKRLDDAIGTLLDRHEGALARLRIIASIRDTIDVATLPSLAAGLRVCLLGDPAWRGAPSGEPAGEHDELAVRQARHIMAASRDPEAARFVLALLLATGAAPILPRSAIETALATRGLPAARAFVGEVLALADPLVERAAPGTSEETVGLRRHVLAPALRSVVDPAGTAMVVAHRAIVDAVQRLSTAAVALATYKRLALPLHCLHVGQPEQALALLSTAAGNSHAADNHARWSRWSSLASGILGPGHPVVLSLRGNSAGARGIAGDPAGAAEDFTALAADREQLLGAEHPDTIATRNNVAVWLGKSGQHRAATAEFAAMLPVLERLHGPAHPATVAMRDHLSHYLASMAATATTPDAARATLRDQQRMLGHDHRATLATRFRLAAMSAAPGDHAAAISEAEQLLRDQRRALGAAHPDVLETLYSLASWRLRSGDHHGALGDLIALAEGRAQLLGPDHPDTLAARGSLALAKADAGELHGAIKELEDLIPLQQRVLGPDHPETLAARNNLALSRGKLGEIPRSLREFGQVLADRERVLGPEHPATLTTRANLAWIKGRNGDAAAALRAYEELIPLLERVLGSDHPRASSARKGRARWARELAARRA</sequence>
<dbReference type="PANTHER" id="PTHR46082">
    <property type="entry name" value="ATP/GTP-BINDING PROTEIN-RELATED"/>
    <property type="match status" value="1"/>
</dbReference>
<dbReference type="InterPro" id="IPR053137">
    <property type="entry name" value="NLR-like"/>
</dbReference>
<dbReference type="Proteomes" id="UP000642993">
    <property type="component" value="Unassembled WGS sequence"/>
</dbReference>
<dbReference type="Gene3D" id="1.25.40.10">
    <property type="entry name" value="Tetratricopeptide repeat domain"/>
    <property type="match status" value="3"/>
</dbReference>
<dbReference type="SUPFAM" id="SSF48452">
    <property type="entry name" value="TPR-like"/>
    <property type="match status" value="2"/>
</dbReference>
<comment type="caution">
    <text evidence="2">The sequence shown here is derived from an EMBL/GenBank/DDBJ whole genome shotgun (WGS) entry which is preliminary data.</text>
</comment>
<gene>
    <name evidence="2" type="ORF">HT102_03590</name>
</gene>
<dbReference type="AlphaFoldDB" id="A0A927JA94"/>
<evidence type="ECO:0000313" key="2">
    <source>
        <dbReference type="EMBL" id="MBD8505571.1"/>
    </source>
</evidence>
<keyword evidence="3" id="KW-1185">Reference proteome</keyword>
<reference evidence="2" key="1">
    <citation type="submission" date="2020-09" db="EMBL/GenBank/DDBJ databases">
        <title>Hoyosella lacisalsi sp. nov., a halotolerant actinobacterium isolated from soil of Lake Gudzhirganskoe.</title>
        <authorList>
            <person name="Yang Q."/>
            <person name="Guo P.Y."/>
            <person name="Liu S.W."/>
            <person name="Li F.N."/>
            <person name="Sun C.H."/>
        </authorList>
    </citation>
    <scope>NUCLEOTIDE SEQUENCE</scope>
    <source>
        <strain evidence="2">G463</strain>
    </source>
</reference>
<dbReference type="InterPro" id="IPR049945">
    <property type="entry name" value="AAA_22"/>
</dbReference>
<dbReference type="EMBL" id="JACYWE010000002">
    <property type="protein sequence ID" value="MBD8505571.1"/>
    <property type="molecule type" value="Genomic_DNA"/>
</dbReference>
<dbReference type="Pfam" id="PF13424">
    <property type="entry name" value="TPR_12"/>
    <property type="match status" value="1"/>
</dbReference>
<evidence type="ECO:0000259" key="1">
    <source>
        <dbReference type="Pfam" id="PF13401"/>
    </source>
</evidence>
<dbReference type="InterPro" id="IPR027417">
    <property type="entry name" value="P-loop_NTPase"/>
</dbReference>
<organism evidence="2 3">
    <name type="scientific">Lolliginicoccus lacisalsi</name>
    <dbReference type="NCBI Taxonomy" id="2742202"/>
    <lineage>
        <taxon>Bacteria</taxon>
        <taxon>Bacillati</taxon>
        <taxon>Actinomycetota</taxon>
        <taxon>Actinomycetes</taxon>
        <taxon>Mycobacteriales</taxon>
        <taxon>Hoyosellaceae</taxon>
        <taxon>Lolliginicoccus</taxon>
    </lineage>
</organism>
<dbReference type="GO" id="GO:0016887">
    <property type="term" value="F:ATP hydrolysis activity"/>
    <property type="evidence" value="ECO:0007669"/>
    <property type="project" value="InterPro"/>
</dbReference>
<dbReference type="PANTHER" id="PTHR46082:SF6">
    <property type="entry name" value="AAA+ ATPASE DOMAIN-CONTAINING PROTEIN-RELATED"/>
    <property type="match status" value="1"/>
</dbReference>
<name>A0A927JA94_9ACTN</name>
<dbReference type="SUPFAM" id="SSF52540">
    <property type="entry name" value="P-loop containing nucleoside triphosphate hydrolases"/>
    <property type="match status" value="1"/>
</dbReference>
<proteinExistence type="predicted"/>
<protein>
    <submittedName>
        <fullName evidence="2">Tetratricopeptide repeat protein</fullName>
    </submittedName>
</protein>
<dbReference type="Pfam" id="PF13401">
    <property type="entry name" value="AAA_22"/>
    <property type="match status" value="1"/>
</dbReference>
<dbReference type="Gene3D" id="3.40.50.300">
    <property type="entry name" value="P-loop containing nucleotide triphosphate hydrolases"/>
    <property type="match status" value="1"/>
</dbReference>
<evidence type="ECO:0000313" key="3">
    <source>
        <dbReference type="Proteomes" id="UP000642993"/>
    </source>
</evidence>
<dbReference type="PRINTS" id="PR00364">
    <property type="entry name" value="DISEASERSIST"/>
</dbReference>